<gene>
    <name evidence="1" type="ORF">ACFQPC_00685</name>
</gene>
<accession>A0ABW2I6B3</accession>
<reference evidence="2" key="1">
    <citation type="journal article" date="2019" name="Int. J. Syst. Evol. Microbiol.">
        <title>The Global Catalogue of Microorganisms (GCM) 10K type strain sequencing project: providing services to taxonomists for standard genome sequencing and annotation.</title>
        <authorList>
            <consortium name="The Broad Institute Genomics Platform"/>
            <consortium name="The Broad Institute Genome Sequencing Center for Infectious Disease"/>
            <person name="Wu L."/>
            <person name="Ma J."/>
        </authorList>
    </citation>
    <scope>NUCLEOTIDE SEQUENCE [LARGE SCALE GENOMIC DNA]</scope>
    <source>
        <strain evidence="2">KACC 12508</strain>
    </source>
</reference>
<evidence type="ECO:0000313" key="2">
    <source>
        <dbReference type="Proteomes" id="UP001596542"/>
    </source>
</evidence>
<organism evidence="1 2">
    <name type="scientific">Herminiimonas glaciei</name>
    <dbReference type="NCBI Taxonomy" id="523788"/>
    <lineage>
        <taxon>Bacteria</taxon>
        <taxon>Pseudomonadati</taxon>
        <taxon>Pseudomonadota</taxon>
        <taxon>Betaproteobacteria</taxon>
        <taxon>Burkholderiales</taxon>
        <taxon>Oxalobacteraceae</taxon>
        <taxon>Herminiimonas</taxon>
    </lineage>
</organism>
<sequence length="120" mass="13160">MTLFEANEIWPANNDPNFELTIDASQLTAKQTGKFGKNGTALGVVQGSDWLAHGSVTLERANGVIFIRPGRYDFEQHGSFLDHPVRNFETYGGFYVGSRAGTSVGTDYLIRYSGQPNVAK</sequence>
<protein>
    <submittedName>
        <fullName evidence="1">Uncharacterized protein</fullName>
    </submittedName>
</protein>
<dbReference type="Proteomes" id="UP001596542">
    <property type="component" value="Unassembled WGS sequence"/>
</dbReference>
<comment type="caution">
    <text evidence="1">The sequence shown here is derived from an EMBL/GenBank/DDBJ whole genome shotgun (WGS) entry which is preliminary data.</text>
</comment>
<dbReference type="EMBL" id="JBHTBU010000001">
    <property type="protein sequence ID" value="MFC7286539.1"/>
    <property type="molecule type" value="Genomic_DNA"/>
</dbReference>
<proteinExistence type="predicted"/>
<dbReference type="RefSeq" id="WP_382269744.1">
    <property type="nucleotide sequence ID" value="NZ_JBHTBU010000001.1"/>
</dbReference>
<name>A0ABW2I6B3_9BURK</name>
<evidence type="ECO:0000313" key="1">
    <source>
        <dbReference type="EMBL" id="MFC7286539.1"/>
    </source>
</evidence>
<keyword evidence="2" id="KW-1185">Reference proteome</keyword>